<dbReference type="InterPro" id="IPR036105">
    <property type="entry name" value="DiNase_FeMo-co_biosyn_sf"/>
</dbReference>
<gene>
    <name evidence="2" type="ORF">TVG0542914</name>
</gene>
<accession>Q97BA3</accession>
<dbReference type="Proteomes" id="UP000001017">
    <property type="component" value="Chromosome"/>
</dbReference>
<keyword evidence="3" id="KW-1185">Reference proteome</keyword>
<dbReference type="SUPFAM" id="SSF53146">
    <property type="entry name" value="Nitrogenase accessory factor-like"/>
    <property type="match status" value="1"/>
</dbReference>
<evidence type="ECO:0000313" key="2">
    <source>
        <dbReference type="EMBL" id="BAB59696.1"/>
    </source>
</evidence>
<dbReference type="GeneID" id="1441070"/>
<evidence type="ECO:0000259" key="1">
    <source>
        <dbReference type="Pfam" id="PF02579"/>
    </source>
</evidence>
<evidence type="ECO:0000313" key="3">
    <source>
        <dbReference type="Proteomes" id="UP000001017"/>
    </source>
</evidence>
<dbReference type="CDD" id="cd00851">
    <property type="entry name" value="MTH1175"/>
    <property type="match status" value="1"/>
</dbReference>
<dbReference type="RefSeq" id="WP_010916812.1">
    <property type="nucleotide sequence ID" value="NC_002689.2"/>
</dbReference>
<dbReference type="PANTHER" id="PTHR33937:SF2">
    <property type="entry name" value="DINITROGENASE IRON-MOLYBDENUM COFACTOR BIOSYNTHESIS DOMAIN-CONTAINING PROTEIN"/>
    <property type="match status" value="1"/>
</dbReference>
<dbReference type="Pfam" id="PF02579">
    <property type="entry name" value="Nitro_FeMo-Co"/>
    <property type="match status" value="1"/>
</dbReference>
<sequence length="119" mass="13151">MKIAVAVSDNKVGGPGESQYVYIYDVKDGNADLLEKYENPAMHAYRAKGLQMLASAISRGVDAIILSELGRPGYSYLKDRIKVYITPEVEVERAIKDVINGRIPVATAPTHEHGMHEHQ</sequence>
<dbReference type="KEGG" id="tvo:TVG0542914"/>
<reference evidence="2 3" key="2">
    <citation type="journal article" date="2000" name="Proc. Natl. Acad. Sci. U.S.A.">
        <title>Archaeal adaptation to higher temperatures revealed by genomic sequence of Thermoplasma volcanium.</title>
        <authorList>
            <person name="Kawashima T."/>
            <person name="Amano N."/>
            <person name="Koike H."/>
            <person name="Makino S."/>
            <person name="Higuchi S."/>
            <person name="Kawashima-Ohya Y."/>
            <person name="Watanabe K."/>
            <person name="Yamazaki M."/>
            <person name="Kanehori K."/>
            <person name="Kawamoto T."/>
            <person name="Nunoshiba T."/>
            <person name="Yamamoto Y."/>
            <person name="Aramaki H."/>
            <person name="Makino K."/>
            <person name="Suzuki M."/>
        </authorList>
    </citation>
    <scope>NUCLEOTIDE SEQUENCE [LARGE SCALE GENOMIC DNA]</scope>
    <source>
        <strain evidence="3">ATCC 51530 / DSM 4299 / JCM 9571 / NBRC 15438 / GSS1</strain>
    </source>
</reference>
<reference evidence="2 3" key="1">
    <citation type="journal article" date="1999" name="Proc. Jpn. Acad.">
        <title>Determination of the complete genomic DNA sequence of Thermoplasma volvanium GSS1.</title>
        <authorList>
            <person name="Kawashima T."/>
            <person name="Yamamoto Y."/>
            <person name="Aramaki H."/>
            <person name="Nunoshiba T."/>
            <person name="Kawamoto T."/>
            <person name="Watanabe K."/>
            <person name="Yamazaki M."/>
            <person name="Kanehori K."/>
            <person name="Amano N."/>
            <person name="Ohya Y."/>
            <person name="Makino K."/>
            <person name="Suzuki M."/>
        </authorList>
    </citation>
    <scope>NUCLEOTIDE SEQUENCE [LARGE SCALE GENOMIC DNA]</scope>
    <source>
        <strain evidence="3">ATCC 51530 / DSM 4299 / JCM 9571 / NBRC 15438 / GSS1</strain>
    </source>
</reference>
<dbReference type="EMBL" id="BA000011">
    <property type="protein sequence ID" value="BAB59696.1"/>
    <property type="molecule type" value="Genomic_DNA"/>
</dbReference>
<dbReference type="OrthoDB" id="25911at2157"/>
<dbReference type="Gene3D" id="3.30.420.130">
    <property type="entry name" value="Dinitrogenase iron-molybdenum cofactor biosynthesis domain"/>
    <property type="match status" value="1"/>
</dbReference>
<name>Q97BA3_THEVO</name>
<dbReference type="STRING" id="273116.gene:9381339"/>
<dbReference type="InterPro" id="IPR033913">
    <property type="entry name" value="MTH1175_dom"/>
</dbReference>
<dbReference type="InterPro" id="IPR003731">
    <property type="entry name" value="Di-Nase_FeMo-co_biosynth"/>
</dbReference>
<dbReference type="eggNOG" id="arCOG02734">
    <property type="taxonomic scope" value="Archaea"/>
</dbReference>
<organism evidence="2 3">
    <name type="scientific">Thermoplasma volcanium (strain ATCC 51530 / DSM 4299 / JCM 9571 / NBRC 15438 / GSS1)</name>
    <dbReference type="NCBI Taxonomy" id="273116"/>
    <lineage>
        <taxon>Archaea</taxon>
        <taxon>Methanobacteriati</taxon>
        <taxon>Thermoplasmatota</taxon>
        <taxon>Thermoplasmata</taxon>
        <taxon>Thermoplasmatales</taxon>
        <taxon>Thermoplasmataceae</taxon>
        <taxon>Thermoplasma</taxon>
    </lineage>
</organism>
<proteinExistence type="predicted"/>
<dbReference type="PaxDb" id="273116-14324769"/>
<dbReference type="PANTHER" id="PTHR33937">
    <property type="entry name" value="IRON-MOLYBDENUM PROTEIN-RELATED-RELATED"/>
    <property type="match status" value="1"/>
</dbReference>
<dbReference type="HOGENOM" id="CLU_2021615_0_0_2"/>
<protein>
    <recommendedName>
        <fullName evidence="1">Dinitrogenase iron-molybdenum cofactor biosynthesis domain-containing protein</fullName>
    </recommendedName>
</protein>
<dbReference type="AlphaFoldDB" id="Q97BA3"/>
<dbReference type="InterPro" id="IPR051840">
    <property type="entry name" value="NifX/NifY_domain"/>
</dbReference>
<feature type="domain" description="Dinitrogenase iron-molybdenum cofactor biosynthesis" evidence="1">
    <location>
        <begin position="16"/>
        <end position="99"/>
    </location>
</feature>